<dbReference type="Proteomes" id="UP000238954">
    <property type="component" value="Chromosome"/>
</dbReference>
<gene>
    <name evidence="1" type="ORF">CVO77_05930</name>
</gene>
<protein>
    <recommendedName>
        <fullName evidence="3">DUF2946 domain-containing protein</fullName>
    </recommendedName>
</protein>
<comment type="caution">
    <text evidence="1">The sequence shown here is derived from an EMBL/GenBank/DDBJ whole genome shotgun (WGS) entry which is preliminary data.</text>
</comment>
<organism evidence="1 2">
    <name type="scientific">Sphingopyxis lindanitolerans</name>
    <dbReference type="NCBI Taxonomy" id="2054227"/>
    <lineage>
        <taxon>Bacteria</taxon>
        <taxon>Pseudomonadati</taxon>
        <taxon>Pseudomonadota</taxon>
        <taxon>Alphaproteobacteria</taxon>
        <taxon>Sphingomonadales</taxon>
        <taxon>Sphingomonadaceae</taxon>
        <taxon>Sphingopyxis</taxon>
    </lineage>
</organism>
<dbReference type="EMBL" id="PHFW01000002">
    <property type="protein sequence ID" value="PQM28057.1"/>
    <property type="molecule type" value="Genomic_DNA"/>
</dbReference>
<proteinExistence type="predicted"/>
<dbReference type="Pfam" id="PF11162">
    <property type="entry name" value="DUF2946"/>
    <property type="match status" value="1"/>
</dbReference>
<evidence type="ECO:0008006" key="3">
    <source>
        <dbReference type="Google" id="ProtNLM"/>
    </source>
</evidence>
<keyword evidence="2" id="KW-1185">Reference proteome</keyword>
<dbReference type="InterPro" id="IPR021333">
    <property type="entry name" value="DUF2946"/>
</dbReference>
<dbReference type="AlphaFoldDB" id="A0A2S8B6R8"/>
<evidence type="ECO:0000313" key="1">
    <source>
        <dbReference type="EMBL" id="PQM28057.1"/>
    </source>
</evidence>
<name>A0A2S8B6R8_9SPHN</name>
<sequence length="141" mass="14104">MLPQSARHKAAAVGILAAFRRPGILLLLPLLLALAARAFVAPGWMIDGAGGTISVRVCSDPANPGGTMNIKIEKSGDHQADEGQQHCPWGALAVAPVTPAAPVLPAMLAAAEPAPVALPSLGFAPGIASPLPPSTGPPSFA</sequence>
<evidence type="ECO:0000313" key="2">
    <source>
        <dbReference type="Proteomes" id="UP000238954"/>
    </source>
</evidence>
<reference evidence="2" key="1">
    <citation type="submission" date="2017-11" db="EMBL/GenBank/DDBJ databases">
        <title>The complete genome sequence of Sphingopyxis pomeranensis sp. nov. strain WS5A3p.</title>
        <authorList>
            <person name="Kaminski M.A."/>
        </authorList>
    </citation>
    <scope>NUCLEOTIDE SEQUENCE [LARGE SCALE GENOMIC DNA]</scope>
    <source>
        <strain evidence="2">WS5A3p</strain>
    </source>
</reference>
<accession>A0A2S8B6R8</accession>